<comment type="caution">
    <text evidence="2">The sequence shown here is derived from an EMBL/GenBank/DDBJ whole genome shotgun (WGS) entry which is preliminary data.</text>
</comment>
<feature type="transmembrane region" description="Helical" evidence="1">
    <location>
        <begin position="71"/>
        <end position="91"/>
    </location>
</feature>
<feature type="transmembrane region" description="Helical" evidence="1">
    <location>
        <begin position="177"/>
        <end position="195"/>
    </location>
</feature>
<keyword evidence="1" id="KW-0812">Transmembrane</keyword>
<name>A0A2S5GDI8_9BACL</name>
<dbReference type="RefSeq" id="WP_104057767.1">
    <property type="nucleotide sequence ID" value="NZ_PREZ01000003.1"/>
</dbReference>
<dbReference type="EMBL" id="PREZ01000003">
    <property type="protein sequence ID" value="PPA71018.1"/>
    <property type="molecule type" value="Genomic_DNA"/>
</dbReference>
<feature type="transmembrane region" description="Helical" evidence="1">
    <location>
        <begin position="103"/>
        <end position="123"/>
    </location>
</feature>
<keyword evidence="1" id="KW-1133">Transmembrane helix</keyword>
<dbReference type="Pfam" id="PF04854">
    <property type="entry name" value="DUF624"/>
    <property type="match status" value="1"/>
</dbReference>
<dbReference type="Proteomes" id="UP000239047">
    <property type="component" value="Unassembled WGS sequence"/>
</dbReference>
<proteinExistence type="predicted"/>
<organism evidence="2 3">
    <name type="scientific">Jeotgalibacillus proteolyticus</name>
    <dbReference type="NCBI Taxonomy" id="2082395"/>
    <lineage>
        <taxon>Bacteria</taxon>
        <taxon>Bacillati</taxon>
        <taxon>Bacillota</taxon>
        <taxon>Bacilli</taxon>
        <taxon>Bacillales</taxon>
        <taxon>Caryophanaceae</taxon>
        <taxon>Jeotgalibacillus</taxon>
    </lineage>
</organism>
<evidence type="ECO:0008006" key="4">
    <source>
        <dbReference type="Google" id="ProtNLM"/>
    </source>
</evidence>
<reference evidence="2 3" key="1">
    <citation type="submission" date="2018-02" db="EMBL/GenBank/DDBJ databases">
        <title>Jeotgalibacillus proteolyticum sp. nov. a protease producing bacterium isolated from ocean sediments of Laizhou Bay.</title>
        <authorList>
            <person name="Li Y."/>
        </authorList>
    </citation>
    <scope>NUCLEOTIDE SEQUENCE [LARGE SCALE GENOMIC DNA]</scope>
    <source>
        <strain evidence="2 3">22-7</strain>
    </source>
</reference>
<dbReference type="AlphaFoldDB" id="A0A2S5GDI8"/>
<evidence type="ECO:0000256" key="1">
    <source>
        <dbReference type="SAM" id="Phobius"/>
    </source>
</evidence>
<evidence type="ECO:0000313" key="3">
    <source>
        <dbReference type="Proteomes" id="UP000239047"/>
    </source>
</evidence>
<gene>
    <name evidence="2" type="ORF">C4B60_09570</name>
</gene>
<feature type="transmembrane region" description="Helical" evidence="1">
    <location>
        <begin position="151"/>
        <end position="171"/>
    </location>
</feature>
<evidence type="ECO:0000313" key="2">
    <source>
        <dbReference type="EMBL" id="PPA71018.1"/>
    </source>
</evidence>
<dbReference type="OrthoDB" id="9840539at2"/>
<feature type="transmembrane region" description="Helical" evidence="1">
    <location>
        <begin position="12"/>
        <end position="40"/>
    </location>
</feature>
<keyword evidence="3" id="KW-1185">Reference proteome</keyword>
<sequence length="204" mass="22860">MKQGFLGVMEMFASFVLLNVMFFVYSLALITFIPALAATIETLHSWKKKGLNPYFAKSFHQSFKKHANTTALSLSGLWAAGLLILAADIWLVTAIDMKFSDTILAAASIAFIVWLMMLPYMTVHVMKVELKFLPILKNSFLLLWIEWKRTVLLFFMFVIGAAGILTMPFLLLISGSLLAISVYSIFMPMLAAYYVSPHSGEALK</sequence>
<protein>
    <recommendedName>
        <fullName evidence="4">DUF624 domain-containing protein</fullName>
    </recommendedName>
</protein>
<keyword evidence="1" id="KW-0472">Membrane</keyword>
<dbReference type="InterPro" id="IPR006938">
    <property type="entry name" value="DUF624"/>
</dbReference>
<accession>A0A2S5GDI8</accession>